<reference evidence="4 5" key="1">
    <citation type="submission" date="2021-03" db="EMBL/GenBank/DDBJ databases">
        <title>Sequencing the genomes of 1000 actinobacteria strains.</title>
        <authorList>
            <person name="Klenk H.-P."/>
        </authorList>
    </citation>
    <scope>NUCLEOTIDE SEQUENCE [LARGE SCALE GENOMIC DNA]</scope>
    <source>
        <strain evidence="4 5">DSM 44580</strain>
    </source>
</reference>
<feature type="region of interest" description="Disordered" evidence="2">
    <location>
        <begin position="165"/>
        <end position="194"/>
    </location>
</feature>
<keyword evidence="3" id="KW-0812">Transmembrane</keyword>
<gene>
    <name evidence="4" type="ORF">JOF53_005192</name>
</gene>
<evidence type="ECO:0000256" key="3">
    <source>
        <dbReference type="SAM" id="Phobius"/>
    </source>
</evidence>
<comment type="caution">
    <text evidence="4">The sequence shown here is derived from an EMBL/GenBank/DDBJ whole genome shotgun (WGS) entry which is preliminary data.</text>
</comment>
<keyword evidence="5" id="KW-1185">Reference proteome</keyword>
<evidence type="ECO:0000256" key="2">
    <source>
        <dbReference type="SAM" id="MobiDB-lite"/>
    </source>
</evidence>
<keyword evidence="4" id="KW-0131">Cell cycle</keyword>
<dbReference type="InterPro" id="IPR007060">
    <property type="entry name" value="FtsL/DivIC"/>
</dbReference>
<feature type="compositionally biased region" description="Basic and acidic residues" evidence="2">
    <location>
        <begin position="183"/>
        <end position="193"/>
    </location>
</feature>
<accession>A0ABS5AKY1</accession>
<dbReference type="RefSeq" id="WP_249044350.1">
    <property type="nucleotide sequence ID" value="NZ_JAGIOO010000001.1"/>
</dbReference>
<organism evidence="4 5">
    <name type="scientific">Crossiella equi</name>
    <dbReference type="NCBI Taxonomy" id="130796"/>
    <lineage>
        <taxon>Bacteria</taxon>
        <taxon>Bacillati</taxon>
        <taxon>Actinomycetota</taxon>
        <taxon>Actinomycetes</taxon>
        <taxon>Pseudonocardiales</taxon>
        <taxon>Pseudonocardiaceae</taxon>
        <taxon>Crossiella</taxon>
    </lineage>
</organism>
<keyword evidence="3" id="KW-1133">Transmembrane helix</keyword>
<feature type="region of interest" description="Disordered" evidence="2">
    <location>
        <begin position="1"/>
        <end position="84"/>
    </location>
</feature>
<protein>
    <submittedName>
        <fullName evidence="4">Cell division protein FtsB</fullName>
    </submittedName>
</protein>
<sequence>MAGREHDSRRRRTEKTSAASARRPERARRKWQRLDRTGNGAASTEEARPVRERAGAGRERSETARRGAPAHRPRRPTAGPGGAFRLSSTRRAALLALIACALTLSIAVPLRNYWSQRSEMQLELENVRKLEQEAKELEDRKVQLSDPTQIEAEARRRLRYVRPGETPYVVQLPQPTTPAGPSEEEKRKRDRPWYDQLWDSITGSGS</sequence>
<name>A0ABS5AKY1_9PSEU</name>
<feature type="transmembrane region" description="Helical" evidence="3">
    <location>
        <begin position="92"/>
        <end position="114"/>
    </location>
</feature>
<dbReference type="Proteomes" id="UP001519363">
    <property type="component" value="Unassembled WGS sequence"/>
</dbReference>
<keyword evidence="1" id="KW-0175">Coiled coil</keyword>
<dbReference type="GO" id="GO:0051301">
    <property type="term" value="P:cell division"/>
    <property type="evidence" value="ECO:0007669"/>
    <property type="project" value="UniProtKB-KW"/>
</dbReference>
<evidence type="ECO:0000256" key="1">
    <source>
        <dbReference type="SAM" id="Coils"/>
    </source>
</evidence>
<proteinExistence type="predicted"/>
<evidence type="ECO:0000313" key="4">
    <source>
        <dbReference type="EMBL" id="MBP2476320.1"/>
    </source>
</evidence>
<dbReference type="EMBL" id="JAGIOO010000001">
    <property type="protein sequence ID" value="MBP2476320.1"/>
    <property type="molecule type" value="Genomic_DNA"/>
</dbReference>
<feature type="compositionally biased region" description="Basic and acidic residues" evidence="2">
    <location>
        <begin position="45"/>
        <end position="65"/>
    </location>
</feature>
<feature type="coiled-coil region" evidence="1">
    <location>
        <begin position="117"/>
        <end position="147"/>
    </location>
</feature>
<keyword evidence="4" id="KW-0132">Cell division</keyword>
<evidence type="ECO:0000313" key="5">
    <source>
        <dbReference type="Proteomes" id="UP001519363"/>
    </source>
</evidence>
<dbReference type="Pfam" id="PF04977">
    <property type="entry name" value="DivIC"/>
    <property type="match status" value="1"/>
</dbReference>
<keyword evidence="3" id="KW-0472">Membrane</keyword>